<dbReference type="Pfam" id="PF00916">
    <property type="entry name" value="Sulfate_transp"/>
    <property type="match status" value="1"/>
</dbReference>
<evidence type="ECO:0000259" key="7">
    <source>
        <dbReference type="Pfam" id="PF00916"/>
    </source>
</evidence>
<feature type="transmembrane region" description="Helical" evidence="6">
    <location>
        <begin position="238"/>
        <end position="263"/>
    </location>
</feature>
<feature type="region of interest" description="Disordered" evidence="5">
    <location>
        <begin position="94"/>
        <end position="142"/>
    </location>
</feature>
<keyword evidence="4 6" id="KW-0472">Membrane</keyword>
<feature type="transmembrane region" description="Helical" evidence="6">
    <location>
        <begin position="195"/>
        <end position="213"/>
    </location>
</feature>
<feature type="domain" description="SLC26A/SulP transporter" evidence="7">
    <location>
        <begin position="20"/>
        <end position="84"/>
    </location>
</feature>
<evidence type="ECO:0000256" key="3">
    <source>
        <dbReference type="ARBA" id="ARBA00022989"/>
    </source>
</evidence>
<feature type="region of interest" description="Disordered" evidence="5">
    <location>
        <begin position="268"/>
        <end position="321"/>
    </location>
</feature>
<comment type="caution">
    <text evidence="8">The sequence shown here is derived from an EMBL/GenBank/DDBJ whole genome shotgun (WGS) entry which is preliminary data.</text>
</comment>
<keyword evidence="9" id="KW-1185">Reference proteome</keyword>
<feature type="transmembrane region" description="Helical" evidence="6">
    <location>
        <begin position="20"/>
        <end position="41"/>
    </location>
</feature>
<dbReference type="InterPro" id="IPR011547">
    <property type="entry name" value="SLC26A/SulP_dom"/>
</dbReference>
<reference evidence="9" key="1">
    <citation type="journal article" date="2019" name="Int. J. Syst. Evol. Microbiol.">
        <title>The Global Catalogue of Microorganisms (GCM) 10K type strain sequencing project: providing services to taxonomists for standard genome sequencing and annotation.</title>
        <authorList>
            <consortium name="The Broad Institute Genomics Platform"/>
            <consortium name="The Broad Institute Genome Sequencing Center for Infectious Disease"/>
            <person name="Wu L."/>
            <person name="Ma J."/>
        </authorList>
    </citation>
    <scope>NUCLEOTIDE SEQUENCE [LARGE SCALE GENOMIC DNA]</scope>
    <source>
        <strain evidence="9">NBRC 108730</strain>
    </source>
</reference>
<keyword evidence="3 6" id="KW-1133">Transmembrane helix</keyword>
<evidence type="ECO:0000256" key="2">
    <source>
        <dbReference type="ARBA" id="ARBA00022692"/>
    </source>
</evidence>
<organism evidence="8 9">
    <name type="scientific">Angustibacter aerolatus</name>
    <dbReference type="NCBI Taxonomy" id="1162965"/>
    <lineage>
        <taxon>Bacteria</taxon>
        <taxon>Bacillati</taxon>
        <taxon>Actinomycetota</taxon>
        <taxon>Actinomycetes</taxon>
        <taxon>Kineosporiales</taxon>
        <taxon>Kineosporiaceae</taxon>
    </lineage>
</organism>
<feature type="compositionally biased region" description="Basic and acidic residues" evidence="5">
    <location>
        <begin position="268"/>
        <end position="280"/>
    </location>
</feature>
<feature type="transmembrane region" description="Helical" evidence="6">
    <location>
        <begin position="47"/>
        <end position="69"/>
    </location>
</feature>
<protein>
    <recommendedName>
        <fullName evidence="7">SLC26A/SulP transporter domain-containing protein</fullName>
    </recommendedName>
</protein>
<proteinExistence type="predicted"/>
<feature type="compositionally biased region" description="Basic residues" evidence="5">
    <location>
        <begin position="281"/>
        <end position="292"/>
    </location>
</feature>
<sequence>MPTPSLLRAARQPPTAHWRADAEASLVVFLVALPLSLGIALASGAPVAAGLIAAVVGGVVVGLAGGVPLQVSGPAAGLTVVVAEPGGRARVAHHVPDHGRGGHGAPAVRGEPRGPDGAGHQPGDRARHAGRDRCDHRARPGARAAGWQPALVGARQPARACRASLLQTPRLTAVVGVATIAVVVGWDRLPGRFKVVPAPLVAVAAVTLAALPLDVPRVSVPADLLDAVALPGLPDGEWLAVATGVVTVALIASVETLLSAVAVDRMHDGPRGDLDREPGRPGRRQRRERPARRAAGDRRDRAQHRRRAGRRADPRLGRAARGLGRGLRAAADLARAGSSRCRCSRACSS</sequence>
<evidence type="ECO:0000313" key="9">
    <source>
        <dbReference type="Proteomes" id="UP001157017"/>
    </source>
</evidence>
<comment type="subcellular location">
    <subcellularLocation>
        <location evidence="1">Membrane</location>
        <topology evidence="1">Multi-pass membrane protein</topology>
    </subcellularLocation>
</comment>
<name>A0ABQ6JIZ2_9ACTN</name>
<accession>A0ABQ6JIZ2</accession>
<dbReference type="EMBL" id="BSUZ01000001">
    <property type="protein sequence ID" value="GMA87378.1"/>
    <property type="molecule type" value="Genomic_DNA"/>
</dbReference>
<keyword evidence="2 6" id="KW-0812">Transmembrane</keyword>
<feature type="compositionally biased region" description="Basic and acidic residues" evidence="5">
    <location>
        <begin position="122"/>
        <end position="138"/>
    </location>
</feature>
<evidence type="ECO:0000256" key="1">
    <source>
        <dbReference type="ARBA" id="ARBA00004141"/>
    </source>
</evidence>
<evidence type="ECO:0000256" key="5">
    <source>
        <dbReference type="SAM" id="MobiDB-lite"/>
    </source>
</evidence>
<gene>
    <name evidence="8" type="ORF">GCM10025868_26280</name>
</gene>
<dbReference type="Proteomes" id="UP001157017">
    <property type="component" value="Unassembled WGS sequence"/>
</dbReference>
<evidence type="ECO:0000313" key="8">
    <source>
        <dbReference type="EMBL" id="GMA87378.1"/>
    </source>
</evidence>
<evidence type="ECO:0000256" key="4">
    <source>
        <dbReference type="ARBA" id="ARBA00023136"/>
    </source>
</evidence>
<evidence type="ECO:0000256" key="6">
    <source>
        <dbReference type="SAM" id="Phobius"/>
    </source>
</evidence>